<evidence type="ECO:0000256" key="6">
    <source>
        <dbReference type="ARBA" id="ARBA00023136"/>
    </source>
</evidence>
<organism evidence="8 9">
    <name type="scientific">Alloprevotella tannerae</name>
    <dbReference type="NCBI Taxonomy" id="76122"/>
    <lineage>
        <taxon>Bacteria</taxon>
        <taxon>Pseudomonadati</taxon>
        <taxon>Bacteroidota</taxon>
        <taxon>Bacteroidia</taxon>
        <taxon>Bacteroidales</taxon>
        <taxon>Prevotellaceae</taxon>
        <taxon>Alloprevotella</taxon>
    </lineage>
</organism>
<evidence type="ECO:0000256" key="3">
    <source>
        <dbReference type="ARBA" id="ARBA00022475"/>
    </source>
</evidence>
<keyword evidence="3" id="KW-1003">Cell membrane</keyword>
<dbReference type="PANTHER" id="PTHR30558:SF3">
    <property type="entry name" value="BIOPOLYMER TRANSPORT PROTEIN EXBD-RELATED"/>
    <property type="match status" value="1"/>
</dbReference>
<keyword evidence="5" id="KW-1133">Transmembrane helix</keyword>
<dbReference type="GO" id="GO:0015031">
    <property type="term" value="P:protein transport"/>
    <property type="evidence" value="ECO:0007669"/>
    <property type="project" value="UniProtKB-KW"/>
</dbReference>
<gene>
    <name evidence="8" type="ORF">HXK21_03300</name>
</gene>
<sequence>MGRFKIKKQDTFIDMTPMSDVMVLLLTFFMLTATFVKEEPIKVQTPGSVSQIKIPDKNLLTIFVNTKGKVYMTMDNKNTLGALADQMVADGKLPKLSDAEKKAFEQAPTFGTPLNMTKSWLDAPEGKRNDLLRDAQAGIPCDSINDELKVWVKAARTVAGEEMLIAVKADQSTSYAVIKKVMDSLRSIEENRYNLITALKNASKD</sequence>
<keyword evidence="7" id="KW-0653">Protein transport</keyword>
<keyword evidence="6" id="KW-0472">Membrane</keyword>
<accession>A0A929RYB5</accession>
<dbReference type="InterPro" id="IPR003400">
    <property type="entry name" value="ExbD"/>
</dbReference>
<name>A0A929RYB5_9BACT</name>
<comment type="caution">
    <text evidence="8">The sequence shown here is derived from an EMBL/GenBank/DDBJ whole genome shotgun (WGS) entry which is preliminary data.</text>
</comment>
<dbReference type="GO" id="GO:0005886">
    <property type="term" value="C:plasma membrane"/>
    <property type="evidence" value="ECO:0007669"/>
    <property type="project" value="UniProtKB-SubCell"/>
</dbReference>
<evidence type="ECO:0000313" key="8">
    <source>
        <dbReference type="EMBL" id="MBF0970057.1"/>
    </source>
</evidence>
<evidence type="ECO:0000256" key="7">
    <source>
        <dbReference type="RuleBase" id="RU003879"/>
    </source>
</evidence>
<evidence type="ECO:0000256" key="1">
    <source>
        <dbReference type="ARBA" id="ARBA00004162"/>
    </source>
</evidence>
<evidence type="ECO:0000256" key="2">
    <source>
        <dbReference type="ARBA" id="ARBA00005811"/>
    </source>
</evidence>
<evidence type="ECO:0000256" key="4">
    <source>
        <dbReference type="ARBA" id="ARBA00022692"/>
    </source>
</evidence>
<keyword evidence="7" id="KW-0813">Transport</keyword>
<evidence type="ECO:0000313" key="9">
    <source>
        <dbReference type="Proteomes" id="UP000704068"/>
    </source>
</evidence>
<dbReference type="Proteomes" id="UP000704068">
    <property type="component" value="Unassembled WGS sequence"/>
</dbReference>
<dbReference type="Pfam" id="PF02472">
    <property type="entry name" value="ExbD"/>
    <property type="match status" value="1"/>
</dbReference>
<dbReference type="AlphaFoldDB" id="A0A929RYB5"/>
<evidence type="ECO:0000256" key="5">
    <source>
        <dbReference type="ARBA" id="ARBA00022989"/>
    </source>
</evidence>
<reference evidence="8" key="1">
    <citation type="submission" date="2020-04" db="EMBL/GenBank/DDBJ databases">
        <title>Deep metagenomics examines the oral microbiome during advanced dental caries in children, revealing novel taxa and co-occurrences with host molecules.</title>
        <authorList>
            <person name="Baker J.L."/>
            <person name="Morton J.T."/>
            <person name="Dinis M."/>
            <person name="Alvarez R."/>
            <person name="Tran N.C."/>
            <person name="Knight R."/>
            <person name="Edlund A."/>
        </authorList>
    </citation>
    <scope>NUCLEOTIDE SEQUENCE</scope>
    <source>
        <strain evidence="8">JCVI_34_bin.1</strain>
    </source>
</reference>
<dbReference type="GO" id="GO:0022857">
    <property type="term" value="F:transmembrane transporter activity"/>
    <property type="evidence" value="ECO:0007669"/>
    <property type="project" value="InterPro"/>
</dbReference>
<keyword evidence="4 7" id="KW-0812">Transmembrane</keyword>
<comment type="similarity">
    <text evidence="2 7">Belongs to the ExbD/TolR family.</text>
</comment>
<protein>
    <submittedName>
        <fullName evidence="8">Biopolymer transporter ExbD</fullName>
    </submittedName>
</protein>
<dbReference type="EMBL" id="JABZGR010000006">
    <property type="protein sequence ID" value="MBF0970057.1"/>
    <property type="molecule type" value="Genomic_DNA"/>
</dbReference>
<dbReference type="PANTHER" id="PTHR30558">
    <property type="entry name" value="EXBD MEMBRANE COMPONENT OF PMF-DRIVEN MACROMOLECULE IMPORT SYSTEM"/>
    <property type="match status" value="1"/>
</dbReference>
<comment type="subcellular location">
    <subcellularLocation>
        <location evidence="1">Cell membrane</location>
        <topology evidence="1">Single-pass membrane protein</topology>
    </subcellularLocation>
    <subcellularLocation>
        <location evidence="7">Cell membrane</location>
        <topology evidence="7">Single-pass type II membrane protein</topology>
    </subcellularLocation>
</comment>
<proteinExistence type="inferred from homology"/>
<dbReference type="RefSeq" id="WP_298765111.1">
    <property type="nucleotide sequence ID" value="NZ_CAUOSC010000022.1"/>
</dbReference>